<gene>
    <name evidence="2" type="ORF">BRENAR_LOCUS774</name>
</gene>
<dbReference type="InParanoid" id="A0A448YGK6"/>
<name>A0A448YGK6_BRENA</name>
<reference evidence="2 3" key="1">
    <citation type="submission" date="2018-12" db="EMBL/GenBank/DDBJ databases">
        <authorList>
            <person name="Tiukova I."/>
            <person name="Dainat J."/>
        </authorList>
    </citation>
    <scope>NUCLEOTIDE SEQUENCE [LARGE SCALE GENOMIC DNA]</scope>
</reference>
<dbReference type="AlphaFoldDB" id="A0A448YGK6"/>
<evidence type="ECO:0000256" key="1">
    <source>
        <dbReference type="ARBA" id="ARBA00007073"/>
    </source>
</evidence>
<dbReference type="FunCoup" id="A0A448YGK6">
    <property type="interactions" value="69"/>
</dbReference>
<evidence type="ECO:0000313" key="3">
    <source>
        <dbReference type="Proteomes" id="UP000290900"/>
    </source>
</evidence>
<comment type="similarity">
    <text evidence="1">Belongs to the CTAG/PCC1 family.</text>
</comment>
<dbReference type="Proteomes" id="UP000290900">
    <property type="component" value="Unassembled WGS sequence"/>
</dbReference>
<dbReference type="EMBL" id="CAACVR010000001">
    <property type="protein sequence ID" value="VEU20039.1"/>
    <property type="molecule type" value="Genomic_DNA"/>
</dbReference>
<dbReference type="GO" id="GO:0070525">
    <property type="term" value="P:tRNA threonylcarbamoyladenosine metabolic process"/>
    <property type="evidence" value="ECO:0007669"/>
    <property type="project" value="TreeGrafter"/>
</dbReference>
<dbReference type="InterPro" id="IPR015419">
    <property type="entry name" value="CTAG/Pcc1"/>
</dbReference>
<evidence type="ECO:0000313" key="2">
    <source>
        <dbReference type="EMBL" id="VEU20039.1"/>
    </source>
</evidence>
<dbReference type="OrthoDB" id="10025739at2759"/>
<sequence>MSTVVSTATSSATPTPLTHTLEFKIPFENEKQSIIAKNSLSPDPLLKPDELKVSFSNDGNVLKITFRGTSDRMIRVAANNIMDNLKTVLECFEVFD</sequence>
<dbReference type="Gene3D" id="3.30.310.50">
    <property type="entry name" value="Alpha-D-phosphohexomutase, C-terminal domain"/>
    <property type="match status" value="1"/>
</dbReference>
<protein>
    <submittedName>
        <fullName evidence="2">DEKNAAC100598</fullName>
    </submittedName>
</protein>
<dbReference type="PANTHER" id="PTHR31283:SF5">
    <property type="entry name" value="EKC_KEOPS COMPLEX SUBUNIT LAGE3"/>
    <property type="match status" value="1"/>
</dbReference>
<dbReference type="Pfam" id="PF09341">
    <property type="entry name" value="Pcc1"/>
    <property type="match status" value="1"/>
</dbReference>
<accession>A0A448YGK6</accession>
<proteinExistence type="inferred from homology"/>
<keyword evidence="3" id="KW-1185">Reference proteome</keyword>
<dbReference type="GO" id="GO:0000408">
    <property type="term" value="C:EKC/KEOPS complex"/>
    <property type="evidence" value="ECO:0007669"/>
    <property type="project" value="TreeGrafter"/>
</dbReference>
<dbReference type="PANTHER" id="PTHR31283">
    <property type="entry name" value="EKC/KEOPS COMPLEX SUBUNIT PCC1 FAMILY MEMBER"/>
    <property type="match status" value="1"/>
</dbReference>
<organism evidence="2 3">
    <name type="scientific">Brettanomyces naardenensis</name>
    <name type="common">Yeast</name>
    <dbReference type="NCBI Taxonomy" id="13370"/>
    <lineage>
        <taxon>Eukaryota</taxon>
        <taxon>Fungi</taxon>
        <taxon>Dikarya</taxon>
        <taxon>Ascomycota</taxon>
        <taxon>Saccharomycotina</taxon>
        <taxon>Pichiomycetes</taxon>
        <taxon>Pichiales</taxon>
        <taxon>Pichiaceae</taxon>
        <taxon>Brettanomyces</taxon>
    </lineage>
</organism>